<dbReference type="InterPro" id="IPR014710">
    <property type="entry name" value="RmlC-like_jellyroll"/>
</dbReference>
<dbReference type="GO" id="GO:0004862">
    <property type="term" value="F:cAMP-dependent protein kinase inhibitor activity"/>
    <property type="evidence" value="ECO:0007669"/>
    <property type="project" value="TreeGrafter"/>
</dbReference>
<dbReference type="InterPro" id="IPR018490">
    <property type="entry name" value="cNMP-bd_dom_sf"/>
</dbReference>
<reference evidence="2" key="1">
    <citation type="submission" date="2023-07" db="EMBL/GenBank/DDBJ databases">
        <authorList>
            <consortium name="AG Swart"/>
            <person name="Singh M."/>
            <person name="Singh A."/>
            <person name="Seah K."/>
            <person name="Emmerich C."/>
        </authorList>
    </citation>
    <scope>NUCLEOTIDE SEQUENCE</scope>
    <source>
        <strain evidence="2">DP1</strain>
    </source>
</reference>
<keyword evidence="3" id="KW-1185">Reference proteome</keyword>
<dbReference type="GO" id="GO:0034236">
    <property type="term" value="F:protein kinase A catalytic subunit binding"/>
    <property type="evidence" value="ECO:0007669"/>
    <property type="project" value="TreeGrafter"/>
</dbReference>
<evidence type="ECO:0000259" key="1">
    <source>
        <dbReference type="PROSITE" id="PS50042"/>
    </source>
</evidence>
<proteinExistence type="predicted"/>
<evidence type="ECO:0000313" key="2">
    <source>
        <dbReference type="EMBL" id="CAI2385596.1"/>
    </source>
</evidence>
<dbReference type="InterPro" id="IPR000595">
    <property type="entry name" value="cNMP-bd_dom"/>
</dbReference>
<gene>
    <name evidence="2" type="ORF">ECRASSUSDP1_LOCUS27174</name>
</gene>
<dbReference type="CDD" id="cd00038">
    <property type="entry name" value="CAP_ED"/>
    <property type="match status" value="2"/>
</dbReference>
<dbReference type="PROSITE" id="PS00889">
    <property type="entry name" value="CNMP_BINDING_2"/>
    <property type="match status" value="1"/>
</dbReference>
<dbReference type="AlphaFoldDB" id="A0AAD2DAQ9"/>
<dbReference type="GO" id="GO:0030552">
    <property type="term" value="F:cAMP binding"/>
    <property type="evidence" value="ECO:0007669"/>
    <property type="project" value="TreeGrafter"/>
</dbReference>
<dbReference type="PROSITE" id="PS50042">
    <property type="entry name" value="CNMP_BINDING_3"/>
    <property type="match status" value="2"/>
</dbReference>
<dbReference type="PANTHER" id="PTHR11635">
    <property type="entry name" value="CAMP-DEPENDENT PROTEIN KINASE REGULATORY CHAIN"/>
    <property type="match status" value="1"/>
</dbReference>
<dbReference type="GO" id="GO:0005829">
    <property type="term" value="C:cytosol"/>
    <property type="evidence" value="ECO:0007669"/>
    <property type="project" value="TreeGrafter"/>
</dbReference>
<dbReference type="PRINTS" id="PR00103">
    <property type="entry name" value="CAMPKINASE"/>
</dbReference>
<dbReference type="InterPro" id="IPR018488">
    <property type="entry name" value="cNMP-bd_CS"/>
</dbReference>
<name>A0AAD2DAQ9_EUPCR</name>
<dbReference type="PANTHER" id="PTHR11635:SF152">
    <property type="entry name" value="CAMP-DEPENDENT PROTEIN KINASE TYPE I REGULATORY SUBUNIT-RELATED"/>
    <property type="match status" value="1"/>
</dbReference>
<dbReference type="InterPro" id="IPR050503">
    <property type="entry name" value="cAMP-dep_PK_reg_su-like"/>
</dbReference>
<organism evidence="2 3">
    <name type="scientific">Euplotes crassus</name>
    <dbReference type="NCBI Taxonomy" id="5936"/>
    <lineage>
        <taxon>Eukaryota</taxon>
        <taxon>Sar</taxon>
        <taxon>Alveolata</taxon>
        <taxon>Ciliophora</taxon>
        <taxon>Intramacronucleata</taxon>
        <taxon>Spirotrichea</taxon>
        <taxon>Hypotrichia</taxon>
        <taxon>Euplotida</taxon>
        <taxon>Euplotidae</taxon>
        <taxon>Moneuplotes</taxon>
    </lineage>
</organism>
<evidence type="ECO:0000313" key="3">
    <source>
        <dbReference type="Proteomes" id="UP001295684"/>
    </source>
</evidence>
<dbReference type="GO" id="GO:0005952">
    <property type="term" value="C:cAMP-dependent protein kinase complex"/>
    <property type="evidence" value="ECO:0007669"/>
    <property type="project" value="InterPro"/>
</dbReference>
<dbReference type="SUPFAM" id="SSF51206">
    <property type="entry name" value="cAMP-binding domain-like"/>
    <property type="match status" value="2"/>
</dbReference>
<comment type="caution">
    <text evidence="2">The sequence shown here is derived from an EMBL/GenBank/DDBJ whole genome shotgun (WGS) entry which is preliminary data.</text>
</comment>
<feature type="domain" description="Cyclic nucleotide-binding" evidence="1">
    <location>
        <begin position="53"/>
        <end position="207"/>
    </location>
</feature>
<accession>A0AAD2DAQ9</accession>
<protein>
    <recommendedName>
        <fullName evidence="1">Cyclic nucleotide-binding domain-containing protein</fullName>
    </recommendedName>
</protein>
<dbReference type="EMBL" id="CAMPGE010028034">
    <property type="protein sequence ID" value="CAI2385596.1"/>
    <property type="molecule type" value="Genomic_DNA"/>
</dbReference>
<feature type="domain" description="Cyclic nucleotide-binding" evidence="1">
    <location>
        <begin position="210"/>
        <end position="297"/>
    </location>
</feature>
<dbReference type="Proteomes" id="UP001295684">
    <property type="component" value="Unassembled WGS sequence"/>
</dbReference>
<dbReference type="Gene3D" id="2.60.120.10">
    <property type="entry name" value="Jelly Rolls"/>
    <property type="match status" value="2"/>
</dbReference>
<sequence>MDSEFKQIMSLNPEKRNIKQIHKIVEKLSHVTFFSDLKKVHGKQAVKECCAQLTLQVFEPGDSIITYREVGEEFFVILEGSAKVYAPVEFEMTGTKEEILDYHKQRDTLLIPSSIPGVETCDFYETKHYDKDTGIGTFKVRLLNMESTIETGISFGELALINNKPRSATIKANTNVVCAVLTRKSYEKIIKPIEEKILNEKISFLKSFPFLNHLSKQTLSRLTYKVEKIPFSRGNTVYNEGERSKGVYLVYKGEFQIYKRLDIFKSKKYEDLGHFAKKIVKRDNVPLVTVLEGQYFGAYETMKKPYICENSVKCISPQGEVWFLTQKYILEESSLLTKRRMRESGQMLKTIYAELEKEAIAASQVINKPNFHSSPTKEARQKTKKIKELLKMTMIDKYPMSLPAAMKNVVYDLETNSKAYKMLLNKTDQMAQNFNFIQELEKNLEENGDLQRKKAKAFSLTRAESSPNFLFTNKSPENLSNITNEISMIKNSIVEQDRRRTLAKSRLNQPFSRNESSLQESNTMNKLTHRTNTLTKIFTRDGELPLLHKRTETFTKSGKGREKKGIQVLSENYTTTSFLISIII</sequence>